<keyword evidence="2" id="KW-1185">Reference proteome</keyword>
<reference evidence="1 2" key="1">
    <citation type="submission" date="2019-07" db="EMBL/GenBank/DDBJ databases">
        <authorList>
            <person name="Almisry A."/>
            <person name="Mousa M."/>
            <person name="Gordon L.L."/>
            <person name="Lee M."/>
            <person name="Mandava P."/>
            <person name="Moxley J.T."/>
            <person name="Shaffer C.D."/>
            <person name="Weston-Hafer K.A."/>
            <person name="Garlena R.A."/>
            <person name="Russell D.A."/>
            <person name="Pope W.H."/>
            <person name="Jacobs-Sera D."/>
            <person name="Hatfull G.F."/>
        </authorList>
    </citation>
    <scope>NUCLEOTIDE SEQUENCE [LARGE SCALE GENOMIC DNA]</scope>
</reference>
<name>A0A5J6TTY2_9CAUD</name>
<dbReference type="GeneID" id="80019209"/>
<proteinExistence type="predicted"/>
<dbReference type="EMBL" id="MN234216">
    <property type="protein sequence ID" value="QFG13339.1"/>
    <property type="molecule type" value="Genomic_DNA"/>
</dbReference>
<gene>
    <name evidence="1" type="primary">147</name>
    <name evidence="1" type="ORF">SEA_GILGAMESH_147</name>
</gene>
<evidence type="ECO:0000313" key="1">
    <source>
        <dbReference type="EMBL" id="QFG13339.1"/>
    </source>
</evidence>
<dbReference type="KEGG" id="vg:80019209"/>
<protein>
    <submittedName>
        <fullName evidence="1">Uncharacterized protein</fullName>
    </submittedName>
</protein>
<accession>A0A5J6TTY2</accession>
<sequence>MQPHVMKAIHDWRMTWDDQQLAAQEAFTAAFPALQPASKCQCFGPTLRWETPGEGQGKVCLNDHGRATIEFEHVPKAAVGHAMTETWGNDWFDEGPGGFAEAKPGTYFYDDEQSYAEYEFDVHDDGTVTFGISYVKIEDIAAILDVLEQALAEHRATA</sequence>
<evidence type="ECO:0000313" key="2">
    <source>
        <dbReference type="Proteomes" id="UP000326486"/>
    </source>
</evidence>
<organism evidence="1 2">
    <name type="scientific">Streptomyces phage Gilgamesh</name>
    <dbReference type="NCBI Taxonomy" id="2599890"/>
    <lineage>
        <taxon>Viruses</taxon>
        <taxon>Duplodnaviria</taxon>
        <taxon>Heunggongvirae</taxon>
        <taxon>Uroviricota</taxon>
        <taxon>Caudoviricetes</taxon>
        <taxon>Gilgameshvirus</taxon>
        <taxon>Gilgameshvirus gilgamesh</taxon>
    </lineage>
</organism>
<dbReference type="RefSeq" id="YP_010754615.1">
    <property type="nucleotide sequence ID" value="NC_073461.1"/>
</dbReference>
<dbReference type="Proteomes" id="UP000326486">
    <property type="component" value="Segment"/>
</dbReference>